<organism evidence="5">
    <name type="scientific">Oryza meridionalis</name>
    <dbReference type="NCBI Taxonomy" id="40149"/>
    <lineage>
        <taxon>Eukaryota</taxon>
        <taxon>Viridiplantae</taxon>
        <taxon>Streptophyta</taxon>
        <taxon>Embryophyta</taxon>
        <taxon>Tracheophyta</taxon>
        <taxon>Spermatophyta</taxon>
        <taxon>Magnoliopsida</taxon>
        <taxon>Liliopsida</taxon>
        <taxon>Poales</taxon>
        <taxon>Poaceae</taxon>
        <taxon>BOP clade</taxon>
        <taxon>Oryzoideae</taxon>
        <taxon>Oryzeae</taxon>
        <taxon>Oryzinae</taxon>
        <taxon>Oryza</taxon>
    </lineage>
</organism>
<dbReference type="Proteomes" id="UP000008021">
    <property type="component" value="Chromosome 5"/>
</dbReference>
<dbReference type="Pfam" id="PF00400">
    <property type="entry name" value="WD40"/>
    <property type="match status" value="1"/>
</dbReference>
<dbReference type="InterPro" id="IPR001680">
    <property type="entry name" value="WD40_rpt"/>
</dbReference>
<dbReference type="Gene3D" id="1.25.10.10">
    <property type="entry name" value="Leucine-rich Repeat Variant"/>
    <property type="match status" value="1"/>
</dbReference>
<dbReference type="Pfam" id="PF23628">
    <property type="entry name" value="ARM_LIN_C"/>
    <property type="match status" value="1"/>
</dbReference>
<dbReference type="STRING" id="40149.A0A0E0DQI2"/>
<dbReference type="Gene3D" id="2.130.10.10">
    <property type="entry name" value="YVTN repeat-like/Quinoprotein amine dehydrogenase"/>
    <property type="match status" value="1"/>
</dbReference>
<name>A0A0E0DQI2_9ORYZ</name>
<dbReference type="SUPFAM" id="SSF48371">
    <property type="entry name" value="ARM repeat"/>
    <property type="match status" value="1"/>
</dbReference>
<feature type="domain" description="Putative E3 ubiquitin-protein ligase LIN ARM repeats" evidence="4">
    <location>
        <begin position="458"/>
        <end position="619"/>
    </location>
</feature>
<sequence length="1308" mass="143325">MPTATAMAVPPHSSICSLIAFLHHHIRALLADRDALLAARARCLALLDPPDGGGGAAHGGGGDVLAALRHAADALTGAGAGAGVDAGGLDGAEAALQGPALLPEEGETGGLDNRRVAACAYFYLALVRAAQGDAWQMAMHFLQAVVVSPVAVAGAGGLAPRALWDGLFDGAVLARAGGASEDDAARRAARRYKDWLIYYKVVAGAPASGGGGCIQFGRSVSSVIPKWPEFSEDGTIHSVDQEGKCRAFDSNCGDHDSFAELKDFLNCEDPDLQEDTKGSSDSRCLHEMLEEYQSDSPVSFYSHLDSSEESDNEEVSHDKGRSAKNKNLTWCTSPENAMIYTPESPLYQVDDCDMKQNDLQSSRSQCSANSLSNSVLNINKADSYSTSNYFNKEGMFPQCTPKHDLRCFSNFSTKFMKRSALSDIVSRGSMSRKFKAFSQSDEWSDVSSRWGKESQVDFLERFEKAVSKLLVSDGLESYLDAGSEVTTIWHLLNSSSEVRYKSSARQDILDQLLDSISTSKKDKVIRASVYVLLLMLSEDRNAMRGIKRKEFHLSNLASALKRDVHEAAILIYLLDPSPLQIKNLDLLPSLLHVACNSDTKKWPAVLPLTPTSASIALIEILVTAFDYVTNNVHLGAISSPHILSKLVDVAKNNNLEEGVALAAILVRCVRLNGNCKKFLSQATPVEPFLHLVRRKEHRAKCAALEYFHEILQIPRSAANSLLQEIKKLGGIAIMHTLMACLHQTEPEHRVLAANLLLQLDMLDKPDGKSVFRDEAMEVLLDSLSSQENCTVQALAASFLCNLGGTYSWSGESYTAAWLAKKAGLTSTSHRNMIRNIDWVDPCLQDTEIGPWSSKSARTIIRTGVPVLHALAKGIQSKAKGTSHDCLVCAAWLGSELAALGENNMRYSACEILLHDIARHLHPGFELDERLLACMSLYTYTSGKGKQKLMGLSEGSRESLRRLSSFTWMAEELLQVTDYYLPSKPRVSCVHTQILEIGQPGNGAATAIIFFGGQLFVGYSSGTIRAWDIKGQRAVVIREVKEHKRAVTCFALSDTGENLLSGSADKSIRVWKMAQRKLECVEVIQIREAVEKFEIYNDKIIVLTLNNVLKFSYSSRSTQTFYKSKHVKSLAVAHGKAYLGCTDLSIQELDVAVGSKIEIRAPIRSWRIRKQPISSIVVYKDWMYCAGTQVEGSAIKDWKKRCKPTMTMAISKGTNVEAMAVVEDFIYLNCDKSPSIIQIWLRENQQKVGRLSAGSKITSMFTANDIIFCGTETGLIKGQTGAKARRRFNYVNGNCPSATNSHIRIDPIL</sequence>
<evidence type="ECO:0000259" key="4">
    <source>
        <dbReference type="Pfam" id="PF23654"/>
    </source>
</evidence>
<dbReference type="InterPro" id="IPR011989">
    <property type="entry name" value="ARM-like"/>
</dbReference>
<dbReference type="PROSITE" id="PS50082">
    <property type="entry name" value="WD_REPEATS_2"/>
    <property type="match status" value="1"/>
</dbReference>
<evidence type="ECO:0000256" key="1">
    <source>
        <dbReference type="PROSITE-ProRule" id="PRU00221"/>
    </source>
</evidence>
<dbReference type="InterPro" id="IPR015943">
    <property type="entry name" value="WD40/YVTN_repeat-like_dom_sf"/>
</dbReference>
<evidence type="ECO:0000256" key="2">
    <source>
        <dbReference type="SAM" id="MobiDB-lite"/>
    </source>
</evidence>
<feature type="domain" description="Putative E3 ubiquitin-protein ligase LIN ARM-like" evidence="3">
    <location>
        <begin position="622"/>
        <end position="975"/>
    </location>
</feature>
<dbReference type="PROSITE" id="PS50294">
    <property type="entry name" value="WD_REPEATS_REGION"/>
    <property type="match status" value="1"/>
</dbReference>
<dbReference type="InterPro" id="IPR055566">
    <property type="entry name" value="ARM_LIN"/>
</dbReference>
<dbReference type="InterPro" id="IPR036322">
    <property type="entry name" value="WD40_repeat_dom_sf"/>
</dbReference>
<dbReference type="PANTHER" id="PTHR35549">
    <property type="entry name" value="OS04G0584500 PROTEIN"/>
    <property type="match status" value="1"/>
</dbReference>
<dbReference type="SMART" id="SM00320">
    <property type="entry name" value="WD40"/>
    <property type="match status" value="2"/>
</dbReference>
<reference evidence="5" key="1">
    <citation type="submission" date="2015-04" db="UniProtKB">
        <authorList>
            <consortium name="EnsemblPlants"/>
        </authorList>
    </citation>
    <scope>IDENTIFICATION</scope>
</reference>
<dbReference type="InterPro" id="IPR056514">
    <property type="entry name" value="ARM_LIN_2nd"/>
</dbReference>
<dbReference type="EnsemblPlants" id="OMERI05G12020.1">
    <property type="protein sequence ID" value="OMERI05G12020.1"/>
    <property type="gene ID" value="OMERI05G12020"/>
</dbReference>
<evidence type="ECO:0000313" key="5">
    <source>
        <dbReference type="EnsemblPlants" id="OMERI05G12020.1"/>
    </source>
</evidence>
<protein>
    <submittedName>
        <fullName evidence="5">Uncharacterized protein</fullName>
    </submittedName>
</protein>
<evidence type="ECO:0000313" key="6">
    <source>
        <dbReference type="Proteomes" id="UP000008021"/>
    </source>
</evidence>
<accession>A0A0E0DQI2</accession>
<proteinExistence type="predicted"/>
<keyword evidence="1" id="KW-0853">WD repeat</keyword>
<dbReference type="Pfam" id="PF23654">
    <property type="entry name" value="ARM_LIN_2nd"/>
    <property type="match status" value="1"/>
</dbReference>
<dbReference type="PANTHER" id="PTHR35549:SF2">
    <property type="entry name" value="TRANSDUCIN_WD40 REPEAT-LIKE SUPERFAMILY PROTEIN"/>
    <property type="match status" value="1"/>
</dbReference>
<dbReference type="Gramene" id="OMERI05G12020.1">
    <property type="protein sequence ID" value="OMERI05G12020.1"/>
    <property type="gene ID" value="OMERI05G12020"/>
</dbReference>
<feature type="region of interest" description="Disordered" evidence="2">
    <location>
        <begin position="296"/>
        <end position="321"/>
    </location>
</feature>
<feature type="repeat" description="WD" evidence="1">
    <location>
        <begin position="1039"/>
        <end position="1072"/>
    </location>
</feature>
<dbReference type="SUPFAM" id="SSF50978">
    <property type="entry name" value="WD40 repeat-like"/>
    <property type="match status" value="1"/>
</dbReference>
<evidence type="ECO:0000259" key="3">
    <source>
        <dbReference type="Pfam" id="PF23628"/>
    </source>
</evidence>
<dbReference type="InterPro" id="IPR016024">
    <property type="entry name" value="ARM-type_fold"/>
</dbReference>
<keyword evidence="6" id="KW-1185">Reference proteome</keyword>
<reference evidence="5" key="2">
    <citation type="submission" date="2018-05" db="EMBL/GenBank/DDBJ databases">
        <title>OmerRS3 (Oryza meridionalis Reference Sequence Version 3).</title>
        <authorList>
            <person name="Zhang J."/>
            <person name="Kudrna D."/>
            <person name="Lee S."/>
            <person name="Talag J."/>
            <person name="Welchert J."/>
            <person name="Wing R.A."/>
        </authorList>
    </citation>
    <scope>NUCLEOTIDE SEQUENCE [LARGE SCALE GENOMIC DNA]</scope>
    <source>
        <strain evidence="5">cv. OR44</strain>
    </source>
</reference>